<dbReference type="InterPro" id="IPR027954">
    <property type="entry name" value="Transcobalamin-like_C"/>
</dbReference>
<dbReference type="PANTHER" id="PTHR10559">
    <property type="entry name" value="TRANSCOBALAMIN-1/GASTRIC INTRINSIC FACTOR"/>
    <property type="match status" value="1"/>
</dbReference>
<dbReference type="GO" id="GO:0031419">
    <property type="term" value="F:cobalamin binding"/>
    <property type="evidence" value="ECO:0007669"/>
    <property type="project" value="TreeGrafter"/>
</dbReference>
<evidence type="ECO:0000313" key="4">
    <source>
        <dbReference type="RefSeq" id="XP_029029677.1"/>
    </source>
</evidence>
<accession>A0A6P7PAB3</accession>
<sequence>MDLRPAALLSLSFLLVWAHGRLTHEGSATLPIRLTVVNKLANTSPQAFSSSVLEGGILVSALRRLQEANQRFKFTVIDNPNFGLFLESVNGVAGSDKDKTYWELLSESSGEYTRLSVGVGCYQPAANEHIVFNFTTW</sequence>
<feature type="domain" description="Transcobalamin-like C-terminal" evidence="2">
    <location>
        <begin position="58"/>
        <end position="135"/>
    </location>
</feature>
<gene>
    <name evidence="4" type="primary">tcnba</name>
</gene>
<dbReference type="KEGG" id="bspl:114869538"/>
<dbReference type="Gene3D" id="2.170.130.30">
    <property type="match status" value="1"/>
</dbReference>
<dbReference type="InParanoid" id="A0A6P7PAB3"/>
<organism evidence="3 4">
    <name type="scientific">Betta splendens</name>
    <name type="common">Siamese fighting fish</name>
    <dbReference type="NCBI Taxonomy" id="158456"/>
    <lineage>
        <taxon>Eukaryota</taxon>
        <taxon>Metazoa</taxon>
        <taxon>Chordata</taxon>
        <taxon>Craniata</taxon>
        <taxon>Vertebrata</taxon>
        <taxon>Euteleostomi</taxon>
        <taxon>Actinopterygii</taxon>
        <taxon>Neopterygii</taxon>
        <taxon>Teleostei</taxon>
        <taxon>Neoteleostei</taxon>
        <taxon>Acanthomorphata</taxon>
        <taxon>Anabantaria</taxon>
        <taxon>Anabantiformes</taxon>
        <taxon>Anabantoidei</taxon>
        <taxon>Osphronemidae</taxon>
        <taxon>Betta</taxon>
    </lineage>
</organism>
<name>A0A6P7PAB3_BETSP</name>
<feature type="chain" id="PRO_5027984567" evidence="1">
    <location>
        <begin position="19"/>
        <end position="137"/>
    </location>
</feature>
<evidence type="ECO:0000256" key="1">
    <source>
        <dbReference type="SAM" id="SignalP"/>
    </source>
</evidence>
<evidence type="ECO:0000259" key="2">
    <source>
        <dbReference type="Pfam" id="PF14478"/>
    </source>
</evidence>
<dbReference type="GO" id="GO:0015889">
    <property type="term" value="P:cobalamin transport"/>
    <property type="evidence" value="ECO:0007669"/>
    <property type="project" value="TreeGrafter"/>
</dbReference>
<evidence type="ECO:0000313" key="3">
    <source>
        <dbReference type="Proteomes" id="UP000515150"/>
    </source>
</evidence>
<dbReference type="GeneID" id="114869538"/>
<dbReference type="CTD" id="566714"/>
<keyword evidence="1" id="KW-0732">Signal</keyword>
<dbReference type="FunCoup" id="A0A6P7PAB3">
    <property type="interactions" value="32"/>
</dbReference>
<reference evidence="4" key="1">
    <citation type="submission" date="2025-08" db="UniProtKB">
        <authorList>
            <consortium name="RefSeq"/>
        </authorList>
    </citation>
    <scope>IDENTIFICATION</scope>
</reference>
<dbReference type="RefSeq" id="XP_029029677.1">
    <property type="nucleotide sequence ID" value="XM_029173844.2"/>
</dbReference>
<dbReference type="InterPro" id="IPR051588">
    <property type="entry name" value="Cobalamin_Transport"/>
</dbReference>
<protein>
    <submittedName>
        <fullName evidence="4">Transcobalamin beta a</fullName>
    </submittedName>
</protein>
<dbReference type="PANTHER" id="PTHR10559:SF18">
    <property type="entry name" value="TRANSCOBALAMIN II"/>
    <property type="match status" value="1"/>
</dbReference>
<keyword evidence="3" id="KW-1185">Reference proteome</keyword>
<proteinExistence type="predicted"/>
<dbReference type="Proteomes" id="UP000515150">
    <property type="component" value="Chromosome 14"/>
</dbReference>
<dbReference type="GO" id="GO:0005615">
    <property type="term" value="C:extracellular space"/>
    <property type="evidence" value="ECO:0007669"/>
    <property type="project" value="TreeGrafter"/>
</dbReference>
<dbReference type="AlphaFoldDB" id="A0A6P7PAB3"/>
<dbReference type="Pfam" id="PF14478">
    <property type="entry name" value="DUF4430"/>
    <property type="match status" value="1"/>
</dbReference>
<feature type="signal peptide" evidence="1">
    <location>
        <begin position="1"/>
        <end position="18"/>
    </location>
</feature>
<dbReference type="OrthoDB" id="6343110at2759"/>